<comment type="caution">
    <text evidence="3">The sequence shown here is derived from an EMBL/GenBank/DDBJ whole genome shotgun (WGS) entry which is preliminary data.</text>
</comment>
<accession>A0A8X8KNB7</accession>
<feature type="chain" id="PRO_5036461964" description="Peptidase M23" evidence="2">
    <location>
        <begin position="18"/>
        <end position="54"/>
    </location>
</feature>
<feature type="signal peptide" evidence="2">
    <location>
        <begin position="1"/>
        <end position="17"/>
    </location>
</feature>
<sequence length="54" mass="5688">MKTSIAALILLPLPALAHEGAHLHPHGIQYGWVIACAVCFIGGMAVARIRGGRK</sequence>
<proteinExistence type="predicted"/>
<evidence type="ECO:0000313" key="3">
    <source>
        <dbReference type="EMBL" id="NUB43611.1"/>
    </source>
</evidence>
<evidence type="ECO:0000256" key="1">
    <source>
        <dbReference type="SAM" id="Phobius"/>
    </source>
</evidence>
<evidence type="ECO:0000313" key="4">
    <source>
        <dbReference type="Proteomes" id="UP000484076"/>
    </source>
</evidence>
<keyword evidence="1" id="KW-1133">Transmembrane helix</keyword>
<dbReference type="EMBL" id="WHUT02000002">
    <property type="protein sequence ID" value="NUB43611.1"/>
    <property type="molecule type" value="Genomic_DNA"/>
</dbReference>
<protein>
    <recommendedName>
        <fullName evidence="5">Peptidase M23</fullName>
    </recommendedName>
</protein>
<reference evidence="3" key="1">
    <citation type="submission" date="2020-05" db="EMBL/GenBank/DDBJ databases">
        <title>Fertoebacter nigrum gen. nov., sp. nov., a new member of the family Rhodobacteraceae.</title>
        <authorList>
            <person name="Szuroczki S."/>
            <person name="Abbaszade G."/>
            <person name="Buni D."/>
            <person name="Schumann P."/>
            <person name="Toth E."/>
        </authorList>
    </citation>
    <scope>NUCLEOTIDE SEQUENCE</scope>
    <source>
        <strain evidence="3">RG-N-1a</strain>
    </source>
</reference>
<keyword evidence="2" id="KW-0732">Signal</keyword>
<evidence type="ECO:0008006" key="5">
    <source>
        <dbReference type="Google" id="ProtNLM"/>
    </source>
</evidence>
<evidence type="ECO:0000256" key="2">
    <source>
        <dbReference type="SAM" id="SignalP"/>
    </source>
</evidence>
<keyword evidence="4" id="KW-1185">Reference proteome</keyword>
<keyword evidence="1" id="KW-0812">Transmembrane</keyword>
<organism evidence="3 4">
    <name type="scientific">Fertoeibacter niger</name>
    <dbReference type="NCBI Taxonomy" id="2656921"/>
    <lineage>
        <taxon>Bacteria</taxon>
        <taxon>Pseudomonadati</taxon>
        <taxon>Pseudomonadota</taxon>
        <taxon>Alphaproteobacteria</taxon>
        <taxon>Rhodobacterales</taxon>
        <taxon>Paracoccaceae</taxon>
        <taxon>Fertoeibacter</taxon>
    </lineage>
</organism>
<dbReference type="Proteomes" id="UP000484076">
    <property type="component" value="Unassembled WGS sequence"/>
</dbReference>
<dbReference type="RefSeq" id="WP_174539312.1">
    <property type="nucleotide sequence ID" value="NZ_WHUT02000002.1"/>
</dbReference>
<feature type="transmembrane region" description="Helical" evidence="1">
    <location>
        <begin position="27"/>
        <end position="47"/>
    </location>
</feature>
<dbReference type="AlphaFoldDB" id="A0A8X8KNB7"/>
<gene>
    <name evidence="3" type="ORF">GEU84_004375</name>
</gene>
<keyword evidence="1" id="KW-0472">Membrane</keyword>
<name>A0A8X8KNB7_9RHOB</name>